<accession>A0AAV9BQE5</accession>
<protein>
    <recommendedName>
        <fullName evidence="2">FAD dependent oxidoreductase domain-containing protein</fullName>
    </recommendedName>
</protein>
<dbReference type="Gene3D" id="3.30.9.10">
    <property type="entry name" value="D-Amino Acid Oxidase, subunit A, domain 2"/>
    <property type="match status" value="1"/>
</dbReference>
<feature type="domain" description="FAD dependent oxidoreductase" evidence="2">
    <location>
        <begin position="48"/>
        <end position="402"/>
    </location>
</feature>
<dbReference type="SUPFAM" id="SSF51905">
    <property type="entry name" value="FAD/NAD(P)-binding domain"/>
    <property type="match status" value="1"/>
</dbReference>
<reference evidence="3" key="1">
    <citation type="journal article" date="2023" name="Nat. Commun.">
        <title>Diploid and tetraploid genomes of Acorus and the evolution of monocots.</title>
        <authorList>
            <person name="Ma L."/>
            <person name="Liu K.W."/>
            <person name="Li Z."/>
            <person name="Hsiao Y.Y."/>
            <person name="Qi Y."/>
            <person name="Fu T."/>
            <person name="Tang G.D."/>
            <person name="Zhang D."/>
            <person name="Sun W.H."/>
            <person name="Liu D.K."/>
            <person name="Li Y."/>
            <person name="Chen G.Z."/>
            <person name="Liu X.D."/>
            <person name="Liao X.Y."/>
            <person name="Jiang Y.T."/>
            <person name="Yu X."/>
            <person name="Hao Y."/>
            <person name="Huang J."/>
            <person name="Zhao X.W."/>
            <person name="Ke S."/>
            <person name="Chen Y.Y."/>
            <person name="Wu W.L."/>
            <person name="Hsu J.L."/>
            <person name="Lin Y.F."/>
            <person name="Huang M.D."/>
            <person name="Li C.Y."/>
            <person name="Huang L."/>
            <person name="Wang Z.W."/>
            <person name="Zhao X."/>
            <person name="Zhong W.Y."/>
            <person name="Peng D.H."/>
            <person name="Ahmad S."/>
            <person name="Lan S."/>
            <person name="Zhang J.S."/>
            <person name="Tsai W.C."/>
            <person name="Van de Peer Y."/>
            <person name="Liu Z.J."/>
        </authorList>
    </citation>
    <scope>NUCLEOTIDE SEQUENCE</scope>
    <source>
        <strain evidence="3">SCP</strain>
    </source>
</reference>
<dbReference type="GO" id="GO:0016491">
    <property type="term" value="F:oxidoreductase activity"/>
    <property type="evidence" value="ECO:0007669"/>
    <property type="project" value="UniProtKB-KW"/>
</dbReference>
<dbReference type="GO" id="GO:0005737">
    <property type="term" value="C:cytoplasm"/>
    <property type="evidence" value="ECO:0007669"/>
    <property type="project" value="TreeGrafter"/>
</dbReference>
<dbReference type="Gene3D" id="3.50.50.60">
    <property type="entry name" value="FAD/NAD(P)-binding domain"/>
    <property type="match status" value="2"/>
</dbReference>
<dbReference type="Pfam" id="PF01266">
    <property type="entry name" value="DAO"/>
    <property type="match status" value="1"/>
</dbReference>
<proteinExistence type="predicted"/>
<evidence type="ECO:0000313" key="4">
    <source>
        <dbReference type="Proteomes" id="UP001179952"/>
    </source>
</evidence>
<dbReference type="FunFam" id="3.30.9.10:FF:000033">
    <property type="entry name" value="Putative oxidoreductase C1F5.03c"/>
    <property type="match status" value="1"/>
</dbReference>
<evidence type="ECO:0000256" key="1">
    <source>
        <dbReference type="ARBA" id="ARBA00023002"/>
    </source>
</evidence>
<gene>
    <name evidence="3" type="ORF">QJS04_geneDACA014762</name>
</gene>
<evidence type="ECO:0000313" key="3">
    <source>
        <dbReference type="EMBL" id="KAK1278228.1"/>
    </source>
</evidence>
<comment type="caution">
    <text evidence="3">The sequence shown here is derived from an EMBL/GenBank/DDBJ whole genome shotgun (WGS) entry which is preliminary data.</text>
</comment>
<organism evidence="3 4">
    <name type="scientific">Acorus gramineus</name>
    <name type="common">Dwarf sweet flag</name>
    <dbReference type="NCBI Taxonomy" id="55184"/>
    <lineage>
        <taxon>Eukaryota</taxon>
        <taxon>Viridiplantae</taxon>
        <taxon>Streptophyta</taxon>
        <taxon>Embryophyta</taxon>
        <taxon>Tracheophyta</taxon>
        <taxon>Spermatophyta</taxon>
        <taxon>Magnoliopsida</taxon>
        <taxon>Liliopsida</taxon>
        <taxon>Acoraceae</taxon>
        <taxon>Acorus</taxon>
    </lineage>
</organism>
<dbReference type="FunFam" id="3.50.50.60:FF:000360">
    <property type="entry name" value="FAD-dependent oxidoreductase family protein"/>
    <property type="match status" value="1"/>
</dbReference>
<dbReference type="AlphaFoldDB" id="A0AAV9BQE5"/>
<evidence type="ECO:0000259" key="2">
    <source>
        <dbReference type="Pfam" id="PF01266"/>
    </source>
</evidence>
<dbReference type="PANTHER" id="PTHR13847:SF150">
    <property type="entry name" value="OXIDOREDUCTASE TDA3-RELATED"/>
    <property type="match status" value="1"/>
</dbReference>
<dbReference type="PANTHER" id="PTHR13847">
    <property type="entry name" value="SARCOSINE DEHYDROGENASE-RELATED"/>
    <property type="match status" value="1"/>
</dbReference>
<sequence>MSGSMFGNVYCILPSPNRVGPSLVTASIESDQQRHQEKEKKMKKKKKRVVVCGGGVVGACTAYYLSKTGAADVTVVEKSSVACAASGKAGGFLALDWCDGGPVSALARASFALHRSLADELDGPTSYGYRPLQTLSLSISADDVRPSDRGPIPGWVDGPARSPRTIGTVETTAQVHPQLFTRALLSFAVDRHGARLVIGRVESVEADGATGRATGVSVVRGGEVGVIEADAVVLALGPWSCRLPVISSLLRVSAIKAHSIVVRPREPSAITAHALFLAYHPKGRRPGSKSLDPEVYPRPTGDVYICGMSSETEIPDDPEEITGDPNSIEMLHEIAGTVSSHLSKDRGGAEVRAEQACFLPCTDDSVPVIGEIPGLRGCYVATGHSCWGILNSPATGAALAELIMDGHASIVDLKPFSPSRFLPGSRPHLC</sequence>
<reference evidence="3" key="2">
    <citation type="submission" date="2023-06" db="EMBL/GenBank/DDBJ databases">
        <authorList>
            <person name="Ma L."/>
            <person name="Liu K.-W."/>
            <person name="Li Z."/>
            <person name="Hsiao Y.-Y."/>
            <person name="Qi Y."/>
            <person name="Fu T."/>
            <person name="Tang G."/>
            <person name="Zhang D."/>
            <person name="Sun W.-H."/>
            <person name="Liu D.-K."/>
            <person name="Li Y."/>
            <person name="Chen G.-Z."/>
            <person name="Liu X.-D."/>
            <person name="Liao X.-Y."/>
            <person name="Jiang Y.-T."/>
            <person name="Yu X."/>
            <person name="Hao Y."/>
            <person name="Huang J."/>
            <person name="Zhao X.-W."/>
            <person name="Ke S."/>
            <person name="Chen Y.-Y."/>
            <person name="Wu W.-L."/>
            <person name="Hsu J.-L."/>
            <person name="Lin Y.-F."/>
            <person name="Huang M.-D."/>
            <person name="Li C.-Y."/>
            <person name="Huang L."/>
            <person name="Wang Z.-W."/>
            <person name="Zhao X."/>
            <person name="Zhong W.-Y."/>
            <person name="Peng D.-H."/>
            <person name="Ahmad S."/>
            <person name="Lan S."/>
            <person name="Zhang J.-S."/>
            <person name="Tsai W.-C."/>
            <person name="Van De Peer Y."/>
            <person name="Liu Z.-J."/>
        </authorList>
    </citation>
    <scope>NUCLEOTIDE SEQUENCE</scope>
    <source>
        <strain evidence="3">SCP</strain>
        <tissue evidence="3">Leaves</tissue>
    </source>
</reference>
<dbReference type="EMBL" id="JAUJYN010000002">
    <property type="protein sequence ID" value="KAK1278228.1"/>
    <property type="molecule type" value="Genomic_DNA"/>
</dbReference>
<dbReference type="InterPro" id="IPR036188">
    <property type="entry name" value="FAD/NAD-bd_sf"/>
</dbReference>
<dbReference type="InterPro" id="IPR006076">
    <property type="entry name" value="FAD-dep_OxRdtase"/>
</dbReference>
<name>A0AAV9BQE5_ACOGR</name>
<keyword evidence="1" id="KW-0560">Oxidoreductase</keyword>
<dbReference type="Proteomes" id="UP001179952">
    <property type="component" value="Unassembled WGS sequence"/>
</dbReference>
<keyword evidence="4" id="KW-1185">Reference proteome</keyword>